<dbReference type="PROSITE" id="PS50020">
    <property type="entry name" value="WW_DOMAIN_2"/>
    <property type="match status" value="2"/>
</dbReference>
<dbReference type="GO" id="GO:0003712">
    <property type="term" value="F:transcription coregulator activity"/>
    <property type="evidence" value="ECO:0007669"/>
    <property type="project" value="TreeGrafter"/>
</dbReference>
<dbReference type="Pfam" id="PF00397">
    <property type="entry name" value="WW"/>
    <property type="match status" value="1"/>
</dbReference>
<dbReference type="Gene3D" id="2.20.70.10">
    <property type="match status" value="2"/>
</dbReference>
<dbReference type="CDD" id="cd00201">
    <property type="entry name" value="WW"/>
    <property type="match status" value="1"/>
</dbReference>
<evidence type="ECO:0000256" key="1">
    <source>
        <dbReference type="ARBA" id="ARBA00022737"/>
    </source>
</evidence>
<accession>A0AAD4MBH7</accession>
<dbReference type="EMBL" id="WTXG01000002">
    <property type="protein sequence ID" value="KAI0307113.1"/>
    <property type="molecule type" value="Genomic_DNA"/>
</dbReference>
<evidence type="ECO:0000256" key="2">
    <source>
        <dbReference type="SAM" id="Coils"/>
    </source>
</evidence>
<gene>
    <name evidence="5" type="ORF">B0F90DRAFT_1622551</name>
</gene>
<evidence type="ECO:0000313" key="5">
    <source>
        <dbReference type="EMBL" id="KAI0307113.1"/>
    </source>
</evidence>
<feature type="region of interest" description="Disordered" evidence="3">
    <location>
        <begin position="644"/>
        <end position="671"/>
    </location>
</feature>
<dbReference type="Proteomes" id="UP001203297">
    <property type="component" value="Unassembled WGS sequence"/>
</dbReference>
<dbReference type="PROSITE" id="PS01159">
    <property type="entry name" value="WW_DOMAIN_1"/>
    <property type="match status" value="1"/>
</dbReference>
<keyword evidence="1" id="KW-0677">Repeat</keyword>
<dbReference type="InterPro" id="IPR001202">
    <property type="entry name" value="WW_dom"/>
</dbReference>
<dbReference type="Pfam" id="PF01846">
    <property type="entry name" value="FF"/>
    <property type="match status" value="1"/>
</dbReference>
<feature type="non-terminal residue" evidence="5">
    <location>
        <position position="726"/>
    </location>
</feature>
<dbReference type="SUPFAM" id="SSF51045">
    <property type="entry name" value="WW domain"/>
    <property type="match status" value="2"/>
</dbReference>
<feature type="compositionally biased region" description="Acidic residues" evidence="3">
    <location>
        <begin position="160"/>
        <end position="176"/>
    </location>
</feature>
<comment type="caution">
    <text evidence="5">The sequence shown here is derived from an EMBL/GenBank/DDBJ whole genome shotgun (WGS) entry which is preliminary data.</text>
</comment>
<reference evidence="5" key="1">
    <citation type="journal article" date="2022" name="New Phytol.">
        <title>Evolutionary transition to the ectomycorrhizal habit in the genomes of a hyperdiverse lineage of mushroom-forming fungi.</title>
        <authorList>
            <person name="Looney B."/>
            <person name="Miyauchi S."/>
            <person name="Morin E."/>
            <person name="Drula E."/>
            <person name="Courty P.E."/>
            <person name="Kohler A."/>
            <person name="Kuo A."/>
            <person name="LaButti K."/>
            <person name="Pangilinan J."/>
            <person name="Lipzen A."/>
            <person name="Riley R."/>
            <person name="Andreopoulos W."/>
            <person name="He G."/>
            <person name="Johnson J."/>
            <person name="Nolan M."/>
            <person name="Tritt A."/>
            <person name="Barry K.W."/>
            <person name="Grigoriev I.V."/>
            <person name="Nagy L.G."/>
            <person name="Hibbett D."/>
            <person name="Henrissat B."/>
            <person name="Matheny P.B."/>
            <person name="Labbe J."/>
            <person name="Martin F.M."/>
        </authorList>
    </citation>
    <scope>NUCLEOTIDE SEQUENCE</scope>
    <source>
        <strain evidence="5">BPL690</strain>
    </source>
</reference>
<dbReference type="SUPFAM" id="SSF81698">
    <property type="entry name" value="FF domain"/>
    <property type="match status" value="4"/>
</dbReference>
<organism evidence="5 6">
    <name type="scientific">Multifurca ochricompacta</name>
    <dbReference type="NCBI Taxonomy" id="376703"/>
    <lineage>
        <taxon>Eukaryota</taxon>
        <taxon>Fungi</taxon>
        <taxon>Dikarya</taxon>
        <taxon>Basidiomycota</taxon>
        <taxon>Agaricomycotina</taxon>
        <taxon>Agaricomycetes</taxon>
        <taxon>Russulales</taxon>
        <taxon>Russulaceae</taxon>
        <taxon>Multifurca</taxon>
    </lineage>
</organism>
<sequence length="726" mass="83007">PPLPPGWTEHIGPAGQIYFFNPFSRESTYVRPLPTLPAAATKEKPKLKTPIPGTDWLRVTTNRGNVFYTNKVKKESIWTVPDEIKEAVKLLETQEDDDTLPVGKEALEKALRDAEADQEREIERVRMEVQEVVKRKAEDTSPVDEIINSKRPRMKKQEEHVEDVEVTEGDGESEGEEWLKEAAAQLAKGAEEEKGNQQAAEQEQDVEQAPKPRESALQPPIPDRVDLSIEEGKALFKTLLREKDINPLHPWDTSLPLFISDPRYVLLPSVAARREAFDEYCRERARELRASRVKKEKEDPKEEFEMLLATEVKSTRTSWTDFRRQWKKDRRFHSWGRDDRAREKRFREFLKELGDRKHALAQKAEADFFSLLRESRIVQGGVVWKEAGNFSAPPRPASLLTLRAQVKKTICDDPRYDAVGSSSLREELFNTFLNAQANRAAIGQCEKDAADVSSVDEEANEAQKRKDRKVQAVKEREERIKAERERVQADIEKSRIGLNREEGELQFRTLLTDAIREPQATWESSLVQLQTDPRFQHSPLSLSHQRHLFQVHVGQLRAKHVGNLHALFLSNAPSLAMEFTSLPISSLLTSLPATKLGFDVFKLEDEYGEWQRTRTMEARKAFDDMLRENSFVEFWGRLSKLGGEGAEGGVKRDDGGDEEEGEGGGGNVDMKGLARNVDVTEMVMVLKGDKRYIMFDHVPEQRERWLRDYLSQLSAPKLSVHVGENV</sequence>
<dbReference type="SMART" id="SM00441">
    <property type="entry name" value="FF"/>
    <property type="match status" value="4"/>
</dbReference>
<dbReference type="InterPro" id="IPR045148">
    <property type="entry name" value="TCRG1-like"/>
</dbReference>
<evidence type="ECO:0000259" key="4">
    <source>
        <dbReference type="PROSITE" id="PS50020"/>
    </source>
</evidence>
<dbReference type="Gene3D" id="1.10.10.440">
    <property type="entry name" value="FF domain"/>
    <property type="match status" value="5"/>
</dbReference>
<dbReference type="SMART" id="SM00456">
    <property type="entry name" value="WW"/>
    <property type="match status" value="2"/>
</dbReference>
<feature type="coiled-coil region" evidence="2">
    <location>
        <begin position="459"/>
        <end position="490"/>
    </location>
</feature>
<feature type="domain" description="WW" evidence="4">
    <location>
        <begin position="1"/>
        <end position="34"/>
    </location>
</feature>
<evidence type="ECO:0000313" key="6">
    <source>
        <dbReference type="Proteomes" id="UP001203297"/>
    </source>
</evidence>
<dbReference type="GO" id="GO:0005634">
    <property type="term" value="C:nucleus"/>
    <property type="evidence" value="ECO:0007669"/>
    <property type="project" value="TreeGrafter"/>
</dbReference>
<keyword evidence="6" id="KW-1185">Reference proteome</keyword>
<dbReference type="InterPro" id="IPR036517">
    <property type="entry name" value="FF_domain_sf"/>
</dbReference>
<keyword evidence="2" id="KW-0175">Coiled coil</keyword>
<dbReference type="InterPro" id="IPR036020">
    <property type="entry name" value="WW_dom_sf"/>
</dbReference>
<dbReference type="InterPro" id="IPR002713">
    <property type="entry name" value="FF_domain"/>
</dbReference>
<dbReference type="GO" id="GO:0070063">
    <property type="term" value="F:RNA polymerase binding"/>
    <property type="evidence" value="ECO:0007669"/>
    <property type="project" value="InterPro"/>
</dbReference>
<dbReference type="PANTHER" id="PTHR15377:SF3">
    <property type="entry name" value="WW DOMAIN-CONTAINING PROTEIN"/>
    <property type="match status" value="1"/>
</dbReference>
<protein>
    <recommendedName>
        <fullName evidence="4">WW domain-containing protein</fullName>
    </recommendedName>
</protein>
<dbReference type="AlphaFoldDB" id="A0AAD4MBH7"/>
<feature type="region of interest" description="Disordered" evidence="3">
    <location>
        <begin position="132"/>
        <end position="225"/>
    </location>
</feature>
<name>A0AAD4MBH7_9AGAM</name>
<evidence type="ECO:0000256" key="3">
    <source>
        <dbReference type="SAM" id="MobiDB-lite"/>
    </source>
</evidence>
<dbReference type="PANTHER" id="PTHR15377">
    <property type="entry name" value="TRANSCRIPTION ELONGATION REGULATOR 1"/>
    <property type="match status" value="1"/>
</dbReference>
<feature type="domain" description="WW" evidence="4">
    <location>
        <begin position="56"/>
        <end position="83"/>
    </location>
</feature>
<proteinExistence type="predicted"/>